<dbReference type="EMBL" id="MNPL01018319">
    <property type="protein sequence ID" value="OQR70204.1"/>
    <property type="molecule type" value="Genomic_DNA"/>
</dbReference>
<dbReference type="FunCoup" id="A0A1V9X9H6">
    <property type="interactions" value="90"/>
</dbReference>
<dbReference type="SMART" id="SM00584">
    <property type="entry name" value="TLDc"/>
    <property type="match status" value="1"/>
</dbReference>
<reference evidence="2 3" key="1">
    <citation type="journal article" date="2017" name="Gigascience">
        <title>Draft genome of the honey bee ectoparasitic mite, Tropilaelaps mercedesae, is shaped by the parasitic life history.</title>
        <authorList>
            <person name="Dong X."/>
            <person name="Armstrong S.D."/>
            <person name="Xia D."/>
            <person name="Makepeace B.L."/>
            <person name="Darby A.C."/>
            <person name="Kadowaki T."/>
        </authorList>
    </citation>
    <scope>NUCLEOTIDE SEQUENCE [LARGE SCALE GENOMIC DNA]</scope>
    <source>
        <strain evidence="2">Wuxi-XJTLU</strain>
    </source>
</reference>
<sequence length="574" mass="64732">MQEDNVGPQGVALKPLEHECASIGPLQDFLQSDKLKNAKKFVRTELLGTACPHRAQLWAVICRYHAQVPHSGSFYINEAGSDNMASVSSLPAFVDPIFADDYWLNDGAKNRLIRILNTLAASHSHVLYAPLLYPSAALLLHYLPHVEAYKAVCSLMENHRAYHMDQTPNMYTKSTLTFQRLTKKLSPKTFKWTEKSLSAKNEEVNAFFLTWPLWLFRGLPVAYLVRVFDNYLLEGIRALYRSSLLILILYSQYDNTSPPTLSTLKDSNGTMMDSNAYGDRGIYQRRSLRNRLRRSLRRSVRATPKVRRRFEAAATMLDGLIAFVRNTLPTMVSEAQFVEKAYSIRGFSSKLLSNLAKFDTEEIQQTSGRLPLKILSKEIIVKTMDLNTLDVAVLYFVSEIKSSIASQVQLERLWPHLPSRFTVVKPYIIFSSNEHGTSLRNFFHMVGEVEPVIILIKTTEKEVFGAFCSSAWGERKQERKFFGTGETFVFSFGRGDAIKVFKWVGYGASCDTNLSAGQQLFLCAMDGLDVGCGALHIQPDMNVGRTDVSATFDNEPLAEEKDFGILSVEAIAFE</sequence>
<dbReference type="InterPro" id="IPR000195">
    <property type="entry name" value="Rab-GAP-TBC_dom"/>
</dbReference>
<dbReference type="OrthoDB" id="10065050at2759"/>
<evidence type="ECO:0000313" key="2">
    <source>
        <dbReference type="EMBL" id="OQR70204.1"/>
    </source>
</evidence>
<gene>
    <name evidence="2" type="ORF">BIW11_11776</name>
</gene>
<keyword evidence="3" id="KW-1185">Reference proteome</keyword>
<dbReference type="PROSITE" id="PS51886">
    <property type="entry name" value="TLDC"/>
    <property type="match status" value="1"/>
</dbReference>
<dbReference type="STRING" id="418985.A0A1V9X9H6"/>
<dbReference type="AlphaFoldDB" id="A0A1V9X9H6"/>
<comment type="caution">
    <text evidence="2">The sequence shown here is derived from an EMBL/GenBank/DDBJ whole genome shotgun (WGS) entry which is preliminary data.</text>
</comment>
<evidence type="ECO:0000313" key="3">
    <source>
        <dbReference type="Proteomes" id="UP000192247"/>
    </source>
</evidence>
<dbReference type="Pfam" id="PF00566">
    <property type="entry name" value="RabGAP-TBC"/>
    <property type="match status" value="1"/>
</dbReference>
<accession>A0A1V9X9H6</accession>
<name>A0A1V9X9H6_9ACAR</name>
<dbReference type="InterPro" id="IPR006571">
    <property type="entry name" value="TLDc_dom"/>
</dbReference>
<organism evidence="2 3">
    <name type="scientific">Tropilaelaps mercedesae</name>
    <dbReference type="NCBI Taxonomy" id="418985"/>
    <lineage>
        <taxon>Eukaryota</taxon>
        <taxon>Metazoa</taxon>
        <taxon>Ecdysozoa</taxon>
        <taxon>Arthropoda</taxon>
        <taxon>Chelicerata</taxon>
        <taxon>Arachnida</taxon>
        <taxon>Acari</taxon>
        <taxon>Parasitiformes</taxon>
        <taxon>Mesostigmata</taxon>
        <taxon>Gamasina</taxon>
        <taxon>Dermanyssoidea</taxon>
        <taxon>Laelapidae</taxon>
        <taxon>Tropilaelaps</taxon>
    </lineage>
</organism>
<evidence type="ECO:0000259" key="1">
    <source>
        <dbReference type="PROSITE" id="PS51886"/>
    </source>
</evidence>
<dbReference type="Proteomes" id="UP000192247">
    <property type="component" value="Unassembled WGS sequence"/>
</dbReference>
<dbReference type="PANTHER" id="PTHR23354:SF122">
    <property type="entry name" value="GTPASE-ACTIVATING PROTEIN SKYWALKER"/>
    <property type="match status" value="1"/>
</dbReference>
<dbReference type="Pfam" id="PF07534">
    <property type="entry name" value="TLD"/>
    <property type="match status" value="1"/>
</dbReference>
<proteinExistence type="predicted"/>
<dbReference type="Gene3D" id="1.10.472.80">
    <property type="entry name" value="Ypt/Rab-GAP domain of gyp1p, domain 3"/>
    <property type="match status" value="1"/>
</dbReference>
<dbReference type="PANTHER" id="PTHR23354">
    <property type="entry name" value="NUCLEOLAR PROTEIN 7/ESTROGEN RECEPTOR COACTIVATOR-RELATED"/>
    <property type="match status" value="1"/>
</dbReference>
<feature type="domain" description="TLDc" evidence="1">
    <location>
        <begin position="403"/>
        <end position="574"/>
    </location>
</feature>
<dbReference type="InParanoid" id="A0A1V9X9H6"/>
<protein>
    <submittedName>
        <fullName evidence="2">TBC1 domain family member 24-like</fullName>
    </submittedName>
</protein>